<gene>
    <name evidence="1" type="ORF">g.826</name>
</gene>
<dbReference type="EMBL" id="GECU01032250">
    <property type="protein sequence ID" value="JAS75456.1"/>
    <property type="molecule type" value="Transcribed_RNA"/>
</dbReference>
<evidence type="ECO:0000313" key="1">
    <source>
        <dbReference type="EMBL" id="JAS75456.1"/>
    </source>
</evidence>
<sequence length="179" mass="20947">GKHRKSRVKKSDDCPIAEVEVVKPEVVERRVSCSDCDQRYHPLFRRIHKHNYCGNNTFMEISETGAYGRCLNCRQKFKINGNIDLSFVELHSKYLCIPKKIQCFYCPKFYYGTRKRYNFNPKHLSLMSHIKFEHGKTSEEVLAFIEKLIADRVNSELATQPKSEDDDFVQTKLAMTTSK</sequence>
<proteinExistence type="predicted"/>
<dbReference type="AlphaFoldDB" id="A0A1B6HLC8"/>
<feature type="non-terminal residue" evidence="1">
    <location>
        <position position="1"/>
    </location>
</feature>
<protein>
    <submittedName>
        <fullName evidence="1">Uncharacterized protein</fullName>
    </submittedName>
</protein>
<organism evidence="1">
    <name type="scientific">Homalodisca liturata</name>
    <dbReference type="NCBI Taxonomy" id="320908"/>
    <lineage>
        <taxon>Eukaryota</taxon>
        <taxon>Metazoa</taxon>
        <taxon>Ecdysozoa</taxon>
        <taxon>Arthropoda</taxon>
        <taxon>Hexapoda</taxon>
        <taxon>Insecta</taxon>
        <taxon>Pterygota</taxon>
        <taxon>Neoptera</taxon>
        <taxon>Paraneoptera</taxon>
        <taxon>Hemiptera</taxon>
        <taxon>Auchenorrhyncha</taxon>
        <taxon>Membracoidea</taxon>
        <taxon>Cicadellidae</taxon>
        <taxon>Cicadellinae</taxon>
        <taxon>Proconiini</taxon>
        <taxon>Homalodisca</taxon>
    </lineage>
</organism>
<accession>A0A1B6HLC8</accession>
<name>A0A1B6HLC8_9HEMI</name>
<reference evidence="1" key="1">
    <citation type="submission" date="2015-11" db="EMBL/GenBank/DDBJ databases">
        <title>De novo transcriptome assembly of four potential Pierce s Disease insect vectors from Arizona vineyards.</title>
        <authorList>
            <person name="Tassone E.E."/>
        </authorList>
    </citation>
    <scope>NUCLEOTIDE SEQUENCE</scope>
</reference>